<dbReference type="PROSITE" id="PS50977">
    <property type="entry name" value="HTH_TETR_2"/>
    <property type="match status" value="1"/>
</dbReference>
<dbReference type="PANTHER" id="PTHR43479">
    <property type="entry name" value="ACREF/ENVCD OPERON REPRESSOR-RELATED"/>
    <property type="match status" value="1"/>
</dbReference>
<evidence type="ECO:0000256" key="1">
    <source>
        <dbReference type="ARBA" id="ARBA00023125"/>
    </source>
</evidence>
<dbReference type="GO" id="GO:0003677">
    <property type="term" value="F:DNA binding"/>
    <property type="evidence" value="ECO:0007669"/>
    <property type="project" value="UniProtKB-UniRule"/>
</dbReference>
<dbReference type="PANTHER" id="PTHR43479:SF23">
    <property type="entry name" value="HTH TETR-TYPE DOMAIN-CONTAINING PROTEIN"/>
    <property type="match status" value="1"/>
</dbReference>
<reference evidence="5" key="1">
    <citation type="submission" date="2016-10" db="EMBL/GenBank/DDBJ databases">
        <authorList>
            <person name="Varghese N."/>
            <person name="Submissions S."/>
        </authorList>
    </citation>
    <scope>NUCLEOTIDE SEQUENCE [LARGE SCALE GENOMIC DNA]</scope>
    <source>
        <strain evidence="5">DSM 13327</strain>
    </source>
</reference>
<dbReference type="Pfam" id="PF00440">
    <property type="entry name" value="TetR_N"/>
    <property type="match status" value="1"/>
</dbReference>
<dbReference type="Proteomes" id="UP000199520">
    <property type="component" value="Unassembled WGS sequence"/>
</dbReference>
<organism evidence="4 5">
    <name type="scientific">Pelosinus propionicus DSM 13327</name>
    <dbReference type="NCBI Taxonomy" id="1123291"/>
    <lineage>
        <taxon>Bacteria</taxon>
        <taxon>Bacillati</taxon>
        <taxon>Bacillota</taxon>
        <taxon>Negativicutes</taxon>
        <taxon>Selenomonadales</taxon>
        <taxon>Sporomusaceae</taxon>
        <taxon>Pelosinus</taxon>
    </lineage>
</organism>
<feature type="DNA-binding region" description="H-T-H motif" evidence="2">
    <location>
        <begin position="29"/>
        <end position="48"/>
    </location>
</feature>
<dbReference type="InterPro" id="IPR039532">
    <property type="entry name" value="TetR_C_Firmicutes"/>
</dbReference>
<protein>
    <submittedName>
        <fullName evidence="4">DNA-binding transcriptional regulator, AcrR family</fullName>
    </submittedName>
</protein>
<evidence type="ECO:0000313" key="5">
    <source>
        <dbReference type="Proteomes" id="UP000199520"/>
    </source>
</evidence>
<accession>A0A1I4Q5V9</accession>
<dbReference type="InterPro" id="IPR001647">
    <property type="entry name" value="HTH_TetR"/>
</dbReference>
<keyword evidence="1 2" id="KW-0238">DNA-binding</keyword>
<dbReference type="SUPFAM" id="SSF46689">
    <property type="entry name" value="Homeodomain-like"/>
    <property type="match status" value="1"/>
</dbReference>
<sequence>MDRRIEKSRQAIMDAFTKLMLEKDFEKITINEIAELANVNRGTVYSHYVDIFDLLNQCIENHLNKLFENCQPRGNDSSISGKDALCKTFNYLEQNAFFYSKMLMSKSITAFRNRLHALMVKSVEEQLDMNGITTDGNREIMVQYFASATIGVIEWWITNSMPYSSEYMAEQLLSLMERYQNVTAPLTRS</sequence>
<dbReference type="InterPro" id="IPR009057">
    <property type="entry name" value="Homeodomain-like_sf"/>
</dbReference>
<keyword evidence="5" id="KW-1185">Reference proteome</keyword>
<dbReference type="Pfam" id="PF14278">
    <property type="entry name" value="TetR_C_8"/>
    <property type="match status" value="1"/>
</dbReference>
<name>A0A1I4Q5V9_9FIRM</name>
<feature type="domain" description="HTH tetR-type" evidence="3">
    <location>
        <begin position="6"/>
        <end position="66"/>
    </location>
</feature>
<proteinExistence type="predicted"/>
<gene>
    <name evidence="4" type="ORF">SAMN04490355_10853</name>
</gene>
<evidence type="ECO:0000313" key="4">
    <source>
        <dbReference type="EMBL" id="SFM35488.1"/>
    </source>
</evidence>
<dbReference type="RefSeq" id="WP_090944371.1">
    <property type="nucleotide sequence ID" value="NZ_FOTS01000085.1"/>
</dbReference>
<dbReference type="AlphaFoldDB" id="A0A1I4Q5V9"/>
<dbReference type="STRING" id="1123291.SAMN04490355_10853"/>
<dbReference type="EMBL" id="FOTS01000085">
    <property type="protein sequence ID" value="SFM35488.1"/>
    <property type="molecule type" value="Genomic_DNA"/>
</dbReference>
<evidence type="ECO:0000256" key="2">
    <source>
        <dbReference type="PROSITE-ProRule" id="PRU00335"/>
    </source>
</evidence>
<dbReference type="InterPro" id="IPR050624">
    <property type="entry name" value="HTH-type_Tx_Regulator"/>
</dbReference>
<dbReference type="Gene3D" id="1.10.357.10">
    <property type="entry name" value="Tetracycline Repressor, domain 2"/>
    <property type="match status" value="1"/>
</dbReference>
<dbReference type="OrthoDB" id="9810250at2"/>
<evidence type="ECO:0000259" key="3">
    <source>
        <dbReference type="PROSITE" id="PS50977"/>
    </source>
</evidence>